<sequence>MIEFETHDGVAIIRFANGRLNIMSRTFHQRLCRLMLFFLRAPDLKVAILTSQPGQSFSAGDDMREFDLPLGDEPDWAQVLMLLPRDKPVIGAVRGYCLGQGLVYLLRLTDIRYATPDAQFGFPEIAHGIGGAGVVSGLDAAVPATIARYYALTGDMMPASIAERHQLINAVVDDDEIEATALATARRIASHPLGALMAEATPLAPAVRGNPYAQVALMENLWDEMENRNTES</sequence>
<dbReference type="Proteomes" id="UP001176471">
    <property type="component" value="Unassembled WGS sequence"/>
</dbReference>
<dbReference type="InterPro" id="IPR001753">
    <property type="entry name" value="Enoyl-CoA_hydra/iso"/>
</dbReference>
<name>A0ABT8ZMU8_9SPHN</name>
<dbReference type="RefSeq" id="WP_304535855.1">
    <property type="nucleotide sequence ID" value="NZ_JAUQOM010000003.1"/>
</dbReference>
<proteinExistence type="predicted"/>
<accession>A0ABT8ZMU8</accession>
<dbReference type="Pfam" id="PF00378">
    <property type="entry name" value="ECH_1"/>
    <property type="match status" value="1"/>
</dbReference>
<dbReference type="PANTHER" id="PTHR11941">
    <property type="entry name" value="ENOYL-COA HYDRATASE-RELATED"/>
    <property type="match status" value="1"/>
</dbReference>
<evidence type="ECO:0000313" key="1">
    <source>
        <dbReference type="EMBL" id="MDO7835448.1"/>
    </source>
</evidence>
<reference evidence="1" key="1">
    <citation type="submission" date="2023-07" db="EMBL/GenBank/DDBJ databases">
        <title>Bacterial whole genome sequence for Sphingobium sp. HBC34.</title>
        <authorList>
            <person name="Le V."/>
            <person name="Ko S.-R."/>
            <person name="Ahn C.-Y."/>
            <person name="Oh H.-M."/>
        </authorList>
    </citation>
    <scope>NUCLEOTIDE SEQUENCE</scope>
    <source>
        <strain evidence="1">HBC34</strain>
    </source>
</reference>
<keyword evidence="2" id="KW-1185">Reference proteome</keyword>
<evidence type="ECO:0000313" key="2">
    <source>
        <dbReference type="Proteomes" id="UP001176471"/>
    </source>
</evidence>
<dbReference type="CDD" id="cd06558">
    <property type="entry name" value="crotonase-like"/>
    <property type="match status" value="1"/>
</dbReference>
<dbReference type="Gene3D" id="3.90.226.10">
    <property type="entry name" value="2-enoyl-CoA Hydratase, Chain A, domain 1"/>
    <property type="match status" value="1"/>
</dbReference>
<comment type="caution">
    <text evidence="1">The sequence shown here is derived from an EMBL/GenBank/DDBJ whole genome shotgun (WGS) entry which is preliminary data.</text>
</comment>
<dbReference type="InterPro" id="IPR029045">
    <property type="entry name" value="ClpP/crotonase-like_dom_sf"/>
</dbReference>
<dbReference type="PANTHER" id="PTHR11941:SF54">
    <property type="entry name" value="ENOYL-COA HYDRATASE, MITOCHONDRIAL"/>
    <property type="match status" value="1"/>
</dbReference>
<gene>
    <name evidence="1" type="ORF">Q4610_10370</name>
</gene>
<dbReference type="SUPFAM" id="SSF52096">
    <property type="entry name" value="ClpP/crotonase"/>
    <property type="match status" value="1"/>
</dbReference>
<protein>
    <submittedName>
        <fullName evidence="1">Enoyl-CoA hydratase/isomerase family protein</fullName>
    </submittedName>
</protein>
<organism evidence="1 2">
    <name type="scientific">Sphingobium cyanobacteriorum</name>
    <dbReference type="NCBI Taxonomy" id="3063954"/>
    <lineage>
        <taxon>Bacteria</taxon>
        <taxon>Pseudomonadati</taxon>
        <taxon>Pseudomonadota</taxon>
        <taxon>Alphaproteobacteria</taxon>
        <taxon>Sphingomonadales</taxon>
        <taxon>Sphingomonadaceae</taxon>
        <taxon>Sphingobium</taxon>
    </lineage>
</organism>
<dbReference type="EMBL" id="JAUQOM010000003">
    <property type="protein sequence ID" value="MDO7835448.1"/>
    <property type="molecule type" value="Genomic_DNA"/>
</dbReference>